<dbReference type="SUPFAM" id="SSF55486">
    <property type="entry name" value="Metalloproteases ('zincins'), catalytic domain"/>
    <property type="match status" value="1"/>
</dbReference>
<dbReference type="STRING" id="1038014.SAMN04487910_0720"/>
<dbReference type="PROSITE" id="PS51257">
    <property type="entry name" value="PROKAR_LIPOPROTEIN"/>
    <property type="match status" value="1"/>
</dbReference>
<keyword evidence="2" id="KW-1185">Reference proteome</keyword>
<evidence type="ECO:0000313" key="1">
    <source>
        <dbReference type="EMBL" id="SEK52175.1"/>
    </source>
</evidence>
<reference evidence="1 2" key="1">
    <citation type="submission" date="2016-10" db="EMBL/GenBank/DDBJ databases">
        <authorList>
            <person name="de Groot N.N."/>
        </authorList>
    </citation>
    <scope>NUCLEOTIDE SEQUENCE [LARGE SCALE GENOMIC DNA]</scope>
    <source>
        <strain evidence="1 2">DSM 25232</strain>
    </source>
</reference>
<dbReference type="EMBL" id="FOAB01000001">
    <property type="protein sequence ID" value="SEK52175.1"/>
    <property type="molecule type" value="Genomic_DNA"/>
</dbReference>
<dbReference type="InterPro" id="IPR024079">
    <property type="entry name" value="MetalloPept_cat_dom_sf"/>
</dbReference>
<dbReference type="Gene3D" id="3.40.390.10">
    <property type="entry name" value="Collagenase (Catalytic Domain)"/>
    <property type="match status" value="1"/>
</dbReference>
<protein>
    <submittedName>
        <fullName evidence="1">Dual-action HEIGH metallo-peptidase</fullName>
    </submittedName>
</protein>
<dbReference type="AlphaFoldDB" id="A0A1H7HVD0"/>
<organism evidence="1 2">
    <name type="scientific">Aquimarina amphilecti</name>
    <dbReference type="NCBI Taxonomy" id="1038014"/>
    <lineage>
        <taxon>Bacteria</taxon>
        <taxon>Pseudomonadati</taxon>
        <taxon>Bacteroidota</taxon>
        <taxon>Flavobacteriia</taxon>
        <taxon>Flavobacteriales</taxon>
        <taxon>Flavobacteriaceae</taxon>
        <taxon>Aquimarina</taxon>
    </lineage>
</organism>
<dbReference type="Proteomes" id="UP000198521">
    <property type="component" value="Unassembled WGS sequence"/>
</dbReference>
<dbReference type="Pfam" id="PF12388">
    <property type="entry name" value="Peptidase_M57"/>
    <property type="match status" value="1"/>
</dbReference>
<dbReference type="RefSeq" id="WP_091405684.1">
    <property type="nucleotide sequence ID" value="NZ_FOAB01000001.1"/>
</dbReference>
<accession>A0A1H7HVD0</accession>
<dbReference type="OrthoDB" id="785995at2"/>
<dbReference type="InterPro" id="IPR024653">
    <property type="entry name" value="Peptidase_M10/M27/M57"/>
</dbReference>
<sequence length="278" mass="30826">MKKIKILLFYTIILGTIFSCQKKEITEEVQGINKEPTKEQLDKLFNMGVNIDNVTIEEITTLDGKKDIYLVSGDILIPSNDLDSYSELKPLEGDNKQYRDSNLVSSNYRNIDILGYTGGNFALTSKMQTALRWAVNNYNALSNSLNFNLTFGTDFSTADMVVYKINVAGGGGNAGFPNTLGQPYKWVRINSGTDAFTTNVNEHVIGHEIGHCLGLRHQDWYNRQSCGYSGPLPAEPPAIWIPGTPTSAYEDSIMLACFSANEDGEFTDSDKTALNILY</sequence>
<evidence type="ECO:0000313" key="2">
    <source>
        <dbReference type="Proteomes" id="UP000198521"/>
    </source>
</evidence>
<gene>
    <name evidence="1" type="ORF">SAMN04487910_0720</name>
</gene>
<dbReference type="GO" id="GO:0008237">
    <property type="term" value="F:metallopeptidase activity"/>
    <property type="evidence" value="ECO:0007669"/>
    <property type="project" value="InterPro"/>
</dbReference>
<proteinExistence type="predicted"/>
<name>A0A1H7HVD0_AQUAM</name>